<reference evidence="1" key="1">
    <citation type="submission" date="2014-09" db="EMBL/GenBank/DDBJ databases">
        <authorList>
            <person name="Magalhaes I.L.F."/>
            <person name="Oliveira U."/>
            <person name="Santos F.R."/>
            <person name="Vidigal T.H.D.A."/>
            <person name="Brescovit A.D."/>
            <person name="Santos A.J."/>
        </authorList>
    </citation>
    <scope>NUCLEOTIDE SEQUENCE</scope>
    <source>
        <tissue evidence="1">Shoot tissue taken approximately 20 cm above the soil surface</tissue>
    </source>
</reference>
<dbReference type="EMBL" id="GBRH01243563">
    <property type="protein sequence ID" value="JAD54332.1"/>
    <property type="molecule type" value="Transcribed_RNA"/>
</dbReference>
<accession>A0A0A9B4R7</accession>
<protein>
    <submittedName>
        <fullName evidence="1">Uncharacterized protein</fullName>
    </submittedName>
</protein>
<sequence>MLLPFVPIPYGPVAHLHIRNQFPACTEPSYLVS</sequence>
<proteinExistence type="predicted"/>
<organism evidence="1">
    <name type="scientific">Arundo donax</name>
    <name type="common">Giant reed</name>
    <name type="synonym">Donax arundinaceus</name>
    <dbReference type="NCBI Taxonomy" id="35708"/>
    <lineage>
        <taxon>Eukaryota</taxon>
        <taxon>Viridiplantae</taxon>
        <taxon>Streptophyta</taxon>
        <taxon>Embryophyta</taxon>
        <taxon>Tracheophyta</taxon>
        <taxon>Spermatophyta</taxon>
        <taxon>Magnoliopsida</taxon>
        <taxon>Liliopsida</taxon>
        <taxon>Poales</taxon>
        <taxon>Poaceae</taxon>
        <taxon>PACMAD clade</taxon>
        <taxon>Arundinoideae</taxon>
        <taxon>Arundineae</taxon>
        <taxon>Arundo</taxon>
    </lineage>
</organism>
<name>A0A0A9B4R7_ARUDO</name>
<reference evidence="1" key="2">
    <citation type="journal article" date="2015" name="Data Brief">
        <title>Shoot transcriptome of the giant reed, Arundo donax.</title>
        <authorList>
            <person name="Barrero R.A."/>
            <person name="Guerrero F.D."/>
            <person name="Moolhuijzen P."/>
            <person name="Goolsby J.A."/>
            <person name="Tidwell J."/>
            <person name="Bellgard S.E."/>
            <person name="Bellgard M.I."/>
        </authorList>
    </citation>
    <scope>NUCLEOTIDE SEQUENCE</scope>
    <source>
        <tissue evidence="1">Shoot tissue taken approximately 20 cm above the soil surface</tissue>
    </source>
</reference>
<dbReference type="AlphaFoldDB" id="A0A0A9B4R7"/>
<evidence type="ECO:0000313" key="1">
    <source>
        <dbReference type="EMBL" id="JAD54332.1"/>
    </source>
</evidence>